<dbReference type="PANTHER" id="PTHR34847:SF1">
    <property type="entry name" value="NODULATION PROTEIN U"/>
    <property type="match status" value="1"/>
</dbReference>
<dbReference type="Gene3D" id="3.90.870.20">
    <property type="entry name" value="Carbamoyltransferase, C-terminal domain"/>
    <property type="match status" value="1"/>
</dbReference>
<dbReference type="PANTHER" id="PTHR34847">
    <property type="entry name" value="NODULATION PROTEIN U"/>
    <property type="match status" value="1"/>
</dbReference>
<dbReference type="AlphaFoldDB" id="A0A382ECZ4"/>
<protein>
    <recommendedName>
        <fullName evidence="1">Carbamoyltransferase C-terminal domain-containing protein</fullName>
    </recommendedName>
</protein>
<dbReference type="InterPro" id="IPR051338">
    <property type="entry name" value="NodU/CmcH_Carbamoyltrnsfr"/>
</dbReference>
<proteinExistence type="predicted"/>
<feature type="domain" description="Carbamoyltransferase C-terminal" evidence="1">
    <location>
        <begin position="18"/>
        <end position="187"/>
    </location>
</feature>
<dbReference type="Pfam" id="PF16861">
    <property type="entry name" value="Carbam_trans_C"/>
    <property type="match status" value="1"/>
</dbReference>
<dbReference type="EMBL" id="UINC01043560">
    <property type="protein sequence ID" value="SVB47757.1"/>
    <property type="molecule type" value="Genomic_DNA"/>
</dbReference>
<dbReference type="InterPro" id="IPR031730">
    <property type="entry name" value="Carbam_trans_C"/>
</dbReference>
<gene>
    <name evidence="2" type="ORF">METZ01_LOCUS200611</name>
</gene>
<dbReference type="InterPro" id="IPR038152">
    <property type="entry name" value="Carbam_trans_C_sf"/>
</dbReference>
<reference evidence="2" key="1">
    <citation type="submission" date="2018-05" db="EMBL/GenBank/DDBJ databases">
        <authorList>
            <person name="Lanie J.A."/>
            <person name="Ng W.-L."/>
            <person name="Kazmierczak K.M."/>
            <person name="Andrzejewski T.M."/>
            <person name="Davidsen T.M."/>
            <person name="Wayne K.J."/>
            <person name="Tettelin H."/>
            <person name="Glass J.I."/>
            <person name="Rusch D."/>
            <person name="Podicherti R."/>
            <person name="Tsui H.-C.T."/>
            <person name="Winkler M.E."/>
        </authorList>
    </citation>
    <scope>NUCLEOTIDE SEQUENCE</scope>
</reference>
<sequence length="187" mass="21680">MNYTYYEDFNKLCQLIVEDLLENKIIGWFQGKSEFGPRALGNRSILANPIIKNNKDYINERVKHREGWRPYAPIMLEEYIHDWFDIPKNSSPYMLFNAQILPEKESRVPAVIHVDGSARIQTVTEELNKPIFQLLTEWNTKTNVPILLNTSFNVDGEPIIESPENALKTFMGTNIDTLVMGNYIITK</sequence>
<evidence type="ECO:0000313" key="2">
    <source>
        <dbReference type="EMBL" id="SVB47757.1"/>
    </source>
</evidence>
<accession>A0A382ECZ4</accession>
<evidence type="ECO:0000259" key="1">
    <source>
        <dbReference type="Pfam" id="PF16861"/>
    </source>
</evidence>
<name>A0A382ECZ4_9ZZZZ</name>
<organism evidence="2">
    <name type="scientific">marine metagenome</name>
    <dbReference type="NCBI Taxonomy" id="408172"/>
    <lineage>
        <taxon>unclassified sequences</taxon>
        <taxon>metagenomes</taxon>
        <taxon>ecological metagenomes</taxon>
    </lineage>
</organism>